<proteinExistence type="inferred from homology"/>
<dbReference type="GO" id="GO:0050661">
    <property type="term" value="F:NADP binding"/>
    <property type="evidence" value="ECO:0007669"/>
    <property type="project" value="InterPro"/>
</dbReference>
<dbReference type="Gene3D" id="1.10.1040.10">
    <property type="entry name" value="N-(1-d-carboxylethyl)-l-norvaline Dehydrogenase, domain 2"/>
    <property type="match status" value="1"/>
</dbReference>
<dbReference type="HOGENOM" id="CLU_024540_0_0_6"/>
<dbReference type="Gene3D" id="3.40.50.720">
    <property type="entry name" value="NAD(P)-binding Rossmann-like Domain"/>
    <property type="match status" value="1"/>
</dbReference>
<evidence type="ECO:0000256" key="5">
    <source>
        <dbReference type="SAM" id="Phobius"/>
    </source>
</evidence>
<dbReference type="UniPathway" id="UPA00115"/>
<dbReference type="GO" id="GO:0004616">
    <property type="term" value="F:phosphogluconate dehydrogenase (decarboxylating) activity"/>
    <property type="evidence" value="ECO:0007669"/>
    <property type="project" value="UniProtKB-EC"/>
</dbReference>
<dbReference type="InterPro" id="IPR004849">
    <property type="entry name" value="6DGDH_YqeC"/>
</dbReference>
<dbReference type="InterPro" id="IPR008927">
    <property type="entry name" value="6-PGluconate_DH-like_C_sf"/>
</dbReference>
<feature type="domain" description="6-phosphogluconate dehydrogenase C-terminal" evidence="6">
    <location>
        <begin position="178"/>
        <end position="304"/>
    </location>
</feature>
<dbReference type="InterPro" id="IPR006114">
    <property type="entry name" value="6PGDH_C"/>
</dbReference>
<dbReference type="Proteomes" id="UP000032420">
    <property type="component" value="Chromosome I"/>
</dbReference>
<feature type="transmembrane region" description="Helical" evidence="5">
    <location>
        <begin position="217"/>
        <end position="236"/>
    </location>
</feature>
<keyword evidence="5" id="KW-0472">Membrane</keyword>
<dbReference type="EC" id="1.1.1.44" evidence="7"/>
<dbReference type="InterPro" id="IPR036291">
    <property type="entry name" value="NAD(P)-bd_dom_sf"/>
</dbReference>
<dbReference type="Pfam" id="PF03446">
    <property type="entry name" value="NAD_binding_2"/>
    <property type="match status" value="1"/>
</dbReference>
<evidence type="ECO:0000256" key="1">
    <source>
        <dbReference type="ARBA" id="ARBA00004959"/>
    </source>
</evidence>
<evidence type="ECO:0000313" key="7">
    <source>
        <dbReference type="EMBL" id="CDZ16538.1"/>
    </source>
</evidence>
<dbReference type="SUPFAM" id="SSF51735">
    <property type="entry name" value="NAD(P)-binding Rossmann-fold domains"/>
    <property type="match status" value="1"/>
</dbReference>
<dbReference type="SUPFAM" id="SSF48179">
    <property type="entry name" value="6-phosphogluconate dehydrogenase C-terminal domain-like"/>
    <property type="match status" value="1"/>
</dbReference>
<dbReference type="OrthoDB" id="9804542at2"/>
<keyword evidence="5" id="KW-1133">Transmembrane helix</keyword>
<organism evidence="7 8">
    <name type="scientific">Candidatus Johnevansia muelleri</name>
    <dbReference type="NCBI Taxonomy" id="1495769"/>
    <lineage>
        <taxon>Bacteria</taxon>
        <taxon>Pseudomonadati</taxon>
        <taxon>Pseudomonadota</taxon>
        <taxon>Gammaproteobacteria</taxon>
        <taxon>Candidatus Johnevansiales</taxon>
        <taxon>Candidatus Johnevansiaceae</taxon>
        <taxon>Candidatus Johnevansia</taxon>
    </lineage>
</organism>
<evidence type="ECO:0000256" key="3">
    <source>
        <dbReference type="ARBA" id="ARBA00023002"/>
    </source>
</evidence>
<keyword evidence="4" id="KW-0311">Gluconate utilization</keyword>
<evidence type="ECO:0000256" key="4">
    <source>
        <dbReference type="ARBA" id="ARBA00023064"/>
    </source>
</evidence>
<evidence type="ECO:0000259" key="6">
    <source>
        <dbReference type="SMART" id="SM01350"/>
    </source>
</evidence>
<dbReference type="SMART" id="SM01350">
    <property type="entry name" value="6PGD"/>
    <property type="match status" value="1"/>
</dbReference>
<dbReference type="STRING" id="1495769.CEM_284"/>
<dbReference type="GO" id="GO:0006098">
    <property type="term" value="P:pentose-phosphate shunt"/>
    <property type="evidence" value="ECO:0007669"/>
    <property type="project" value="UniProtKB-UniPathway"/>
</dbReference>
<dbReference type="NCBIfam" id="TIGR00872">
    <property type="entry name" value="gnd_rel"/>
    <property type="match status" value="1"/>
</dbReference>
<keyword evidence="3 7" id="KW-0560">Oxidoreductase</keyword>
<dbReference type="InterPro" id="IPR006183">
    <property type="entry name" value="Pgluconate_DH"/>
</dbReference>
<keyword evidence="8" id="KW-1185">Reference proteome</keyword>
<dbReference type="PATRIC" id="fig|1495769.3.peg.260"/>
<evidence type="ECO:0000256" key="2">
    <source>
        <dbReference type="ARBA" id="ARBA00008419"/>
    </source>
</evidence>
<dbReference type="InterPro" id="IPR006115">
    <property type="entry name" value="6PGDH_NADP-bd"/>
</dbReference>
<protein>
    <submittedName>
        <fullName evidence="7">Probable 6-phosphogluconate dehydrogenase, decarboxylating</fullName>
        <ecNumber evidence="7">1.1.1.44</ecNumber>
    </submittedName>
</protein>
<gene>
    <name evidence="7" type="primary">gndA</name>
    <name evidence="7" type="ORF">CEM_284</name>
</gene>
<name>A0A078KEE4_9GAMM</name>
<dbReference type="PRINTS" id="PR00076">
    <property type="entry name" value="6PGDHDRGNASE"/>
</dbReference>
<comment type="similarity">
    <text evidence="2">Belongs to the 6-phosphogluconate dehydrogenase family.</text>
</comment>
<dbReference type="EMBL" id="LM655252">
    <property type="protein sequence ID" value="CDZ16538.1"/>
    <property type="molecule type" value="Genomic_DNA"/>
</dbReference>
<accession>A0A078KEE4</accession>
<dbReference type="KEGG" id="eme:CEM_284"/>
<dbReference type="GO" id="GO:0019521">
    <property type="term" value="P:D-gluconate metabolic process"/>
    <property type="evidence" value="ECO:0007669"/>
    <property type="project" value="UniProtKB-KW"/>
</dbReference>
<comment type="pathway">
    <text evidence="1">Carbohydrate degradation; pentose phosphate pathway.</text>
</comment>
<dbReference type="AlphaFoldDB" id="A0A078KEE4"/>
<keyword evidence="5" id="KW-0812">Transmembrane</keyword>
<dbReference type="InterPro" id="IPR013328">
    <property type="entry name" value="6PGD_dom2"/>
</dbReference>
<sequence>MRLGIIGLGKMGSNIARRLLNNKHNCVVFDLNIYIIKLFEEYGGEITFFFKDLLKKLYTPRSIWIMLPYGNITAKTIYQLIKYLNTGDTIIDGSNANFKDDISRFKLIYKKGINYLDVGVSGGIWGLSRGYCLMIGGDQPIFKIHTYIFESLSSLEKNIKFSIFNKKDYIYCGNTGSGHFVKMIHNGIEYGMMESYAEGFNIMRNHKNLNLKNISEVWIHCSVISSWLLYIIYIILKKDENLYNFIGYVNDSGECRWTINTAIEKSVSAEVLTASLYSRFRSRNNNNYADKLLSAMRYKFGGHIE</sequence>
<dbReference type="Pfam" id="PF00393">
    <property type="entry name" value="6PGD"/>
    <property type="match status" value="1"/>
</dbReference>
<evidence type="ECO:0000313" key="8">
    <source>
        <dbReference type="Proteomes" id="UP000032420"/>
    </source>
</evidence>
<dbReference type="PANTHER" id="PTHR11811">
    <property type="entry name" value="6-PHOSPHOGLUCONATE DEHYDROGENASE"/>
    <property type="match status" value="1"/>
</dbReference>
<reference evidence="8" key="1">
    <citation type="submission" date="2014-07" db="EMBL/GenBank/DDBJ databases">
        <authorList>
            <person name="Santos-Garcia D."/>
        </authorList>
    </citation>
    <scope>NUCLEOTIDE SEQUENCE [LARGE SCALE GENOMIC DNA]</scope>
</reference>
<dbReference type="NCBIfam" id="NF007161">
    <property type="entry name" value="PRK09599.1"/>
    <property type="match status" value="1"/>
</dbReference>